<dbReference type="AlphaFoldDB" id="A0A1J5QX48"/>
<proteinExistence type="predicted"/>
<organism evidence="1">
    <name type="scientific">mine drainage metagenome</name>
    <dbReference type="NCBI Taxonomy" id="410659"/>
    <lineage>
        <taxon>unclassified sequences</taxon>
        <taxon>metagenomes</taxon>
        <taxon>ecological metagenomes</taxon>
    </lineage>
</organism>
<sequence>MTQKIEIDDAIILLMGTTVPGVREGEIQGITRLEKLVFLLEKETESSKWLDQSAEFKPYNFGPFSEKVYQAVDMLAAAELIEDSYSPASDDTDTWEQRECIGRDNRFGNTDPFTTRNFRLTERGKRYFEALSKELPQDSLDEIGSFKKRFAFLPLRQLIRYVYLRYENFTTESLIRDQVLGG</sequence>
<gene>
    <name evidence="1" type="ORF">GALL_361760</name>
</gene>
<comment type="caution">
    <text evidence="1">The sequence shown here is derived from an EMBL/GenBank/DDBJ whole genome shotgun (WGS) entry which is preliminary data.</text>
</comment>
<reference evidence="1" key="1">
    <citation type="submission" date="2016-10" db="EMBL/GenBank/DDBJ databases">
        <title>Sequence of Gallionella enrichment culture.</title>
        <authorList>
            <person name="Poehlein A."/>
            <person name="Muehling M."/>
            <person name="Daniel R."/>
        </authorList>
    </citation>
    <scope>NUCLEOTIDE SEQUENCE</scope>
</reference>
<name>A0A1J5QX48_9ZZZZ</name>
<accession>A0A1J5QX48</accession>
<protein>
    <recommendedName>
        <fullName evidence="2">Antitoxin SocA-like Panacea domain-containing protein</fullName>
    </recommendedName>
</protein>
<dbReference type="EMBL" id="MLJW01000850">
    <property type="protein sequence ID" value="OIQ82043.1"/>
    <property type="molecule type" value="Genomic_DNA"/>
</dbReference>
<evidence type="ECO:0008006" key="2">
    <source>
        <dbReference type="Google" id="ProtNLM"/>
    </source>
</evidence>
<evidence type="ECO:0000313" key="1">
    <source>
        <dbReference type="EMBL" id="OIQ82043.1"/>
    </source>
</evidence>